<accession>A0ABR0AUJ4</accession>
<proteinExistence type="predicted"/>
<dbReference type="Proteomes" id="UP001234178">
    <property type="component" value="Unassembled WGS sequence"/>
</dbReference>
<evidence type="ECO:0000313" key="1">
    <source>
        <dbReference type="EMBL" id="KAK4028798.1"/>
    </source>
</evidence>
<comment type="caution">
    <text evidence="1">The sequence shown here is derived from an EMBL/GenBank/DDBJ whole genome shotgun (WGS) entry which is preliminary data.</text>
</comment>
<evidence type="ECO:0000313" key="2">
    <source>
        <dbReference type="Proteomes" id="UP001234178"/>
    </source>
</evidence>
<dbReference type="EMBL" id="JAOYFB010000039">
    <property type="protein sequence ID" value="KAK4028798.1"/>
    <property type="molecule type" value="Genomic_DNA"/>
</dbReference>
<gene>
    <name evidence="1" type="ORF">OUZ56_021816</name>
</gene>
<protein>
    <submittedName>
        <fullName evidence="1">Uncharacterized protein</fullName>
    </submittedName>
</protein>
<reference evidence="1 2" key="1">
    <citation type="journal article" date="2023" name="Nucleic Acids Res.">
        <title>The hologenome of Daphnia magna reveals possible DNA methylation and microbiome-mediated evolution of the host genome.</title>
        <authorList>
            <person name="Chaturvedi A."/>
            <person name="Li X."/>
            <person name="Dhandapani V."/>
            <person name="Marshall H."/>
            <person name="Kissane S."/>
            <person name="Cuenca-Cambronero M."/>
            <person name="Asole G."/>
            <person name="Calvet F."/>
            <person name="Ruiz-Romero M."/>
            <person name="Marangio P."/>
            <person name="Guigo R."/>
            <person name="Rago D."/>
            <person name="Mirbahai L."/>
            <person name="Eastwood N."/>
            <person name="Colbourne J.K."/>
            <person name="Zhou J."/>
            <person name="Mallon E."/>
            <person name="Orsini L."/>
        </authorList>
    </citation>
    <scope>NUCLEOTIDE SEQUENCE [LARGE SCALE GENOMIC DNA]</scope>
    <source>
        <strain evidence="1">LRV0_1</strain>
    </source>
</reference>
<keyword evidence="2" id="KW-1185">Reference proteome</keyword>
<name>A0ABR0AUJ4_9CRUS</name>
<organism evidence="1 2">
    <name type="scientific">Daphnia magna</name>
    <dbReference type="NCBI Taxonomy" id="35525"/>
    <lineage>
        <taxon>Eukaryota</taxon>
        <taxon>Metazoa</taxon>
        <taxon>Ecdysozoa</taxon>
        <taxon>Arthropoda</taxon>
        <taxon>Crustacea</taxon>
        <taxon>Branchiopoda</taxon>
        <taxon>Diplostraca</taxon>
        <taxon>Cladocera</taxon>
        <taxon>Anomopoda</taxon>
        <taxon>Daphniidae</taxon>
        <taxon>Daphnia</taxon>
    </lineage>
</organism>
<sequence>MPFKLSSKTSYVARSPQMRKSHLCPSWFAAAAASYGETNFFIPRSDAELPRLNSDLRAREDKYRRSEFSLGNSASDLGLLFVNGLLFIPL</sequence>